<evidence type="ECO:0000256" key="5">
    <source>
        <dbReference type="SAM" id="MobiDB-lite"/>
    </source>
</evidence>
<accession>A0AAD5RW40</accession>
<feature type="domain" description="Anoctamin transmembrane" evidence="7">
    <location>
        <begin position="1"/>
        <end position="254"/>
    </location>
</feature>
<keyword evidence="4 6" id="KW-0472">Membrane</keyword>
<organism evidence="8 9">
    <name type="scientific">Zalerion maritima</name>
    <dbReference type="NCBI Taxonomy" id="339359"/>
    <lineage>
        <taxon>Eukaryota</taxon>
        <taxon>Fungi</taxon>
        <taxon>Dikarya</taxon>
        <taxon>Ascomycota</taxon>
        <taxon>Pezizomycotina</taxon>
        <taxon>Sordariomycetes</taxon>
        <taxon>Lulworthiomycetidae</taxon>
        <taxon>Lulworthiales</taxon>
        <taxon>Lulworthiaceae</taxon>
        <taxon>Zalerion</taxon>
    </lineage>
</organism>
<sequence length="347" mass="39048">MFFINFVTSYMALLITSFVYLPFGHVIVPWLDVFHMTEKHLGQKGFQINPGRLSKQLFYFTVTAQVVNFAMETIVPYGKRRAMDKIKGDDKAETKDNAEEADFLARVREEAKLDKYDPTDDLREMVMQFGYLSLFSVVWPLVGCSFLVNNWVEARSDAMKIAIGSQRPIPWRGDSIGPWINSLGFLSWLGSLTSAALVYLYGGNRSSAGKPSEATGWVLLLSILLAEHLYLGAQVVVRYVLEKIDSPGLQKERAIRFGLRKNILQESFGHELDEKDEAGLGLEKGEKITREVLEDAARKSSTQGHGSPGEKFWQRQQSMTETIEIGRRLISKVSQLVAPQNDRDGGS</sequence>
<comment type="subcellular location">
    <subcellularLocation>
        <location evidence="1">Membrane</location>
        <topology evidence="1">Multi-pass membrane protein</topology>
    </subcellularLocation>
</comment>
<keyword evidence="2 6" id="KW-0812">Transmembrane</keyword>
<evidence type="ECO:0000256" key="3">
    <source>
        <dbReference type="ARBA" id="ARBA00022989"/>
    </source>
</evidence>
<feature type="transmembrane region" description="Helical" evidence="6">
    <location>
        <begin position="214"/>
        <end position="233"/>
    </location>
</feature>
<dbReference type="GO" id="GO:0005254">
    <property type="term" value="F:chloride channel activity"/>
    <property type="evidence" value="ECO:0007669"/>
    <property type="project" value="TreeGrafter"/>
</dbReference>
<evidence type="ECO:0000259" key="7">
    <source>
        <dbReference type="Pfam" id="PF04547"/>
    </source>
</evidence>
<feature type="transmembrane region" description="Helical" evidence="6">
    <location>
        <begin position="179"/>
        <end position="202"/>
    </location>
</feature>
<feature type="transmembrane region" description="Helical" evidence="6">
    <location>
        <begin position="12"/>
        <end position="31"/>
    </location>
</feature>
<dbReference type="AlphaFoldDB" id="A0AAD5RW40"/>
<keyword evidence="3 6" id="KW-1133">Transmembrane helix</keyword>
<keyword evidence="9" id="KW-1185">Reference proteome</keyword>
<protein>
    <submittedName>
        <fullName evidence="8">Plasma membrane channel protein variant</fullName>
    </submittedName>
</protein>
<dbReference type="GO" id="GO:0016020">
    <property type="term" value="C:membrane"/>
    <property type="evidence" value="ECO:0007669"/>
    <property type="project" value="UniProtKB-SubCell"/>
</dbReference>
<comment type="caution">
    <text evidence="8">The sequence shown here is derived from an EMBL/GenBank/DDBJ whole genome shotgun (WGS) entry which is preliminary data.</text>
</comment>
<name>A0AAD5RW40_9PEZI</name>
<dbReference type="EMBL" id="JAKWBI020000031">
    <property type="protein sequence ID" value="KAJ2905479.1"/>
    <property type="molecule type" value="Genomic_DNA"/>
</dbReference>
<dbReference type="PANTHER" id="PTHR12308:SF73">
    <property type="entry name" value="ANOCTAMIN"/>
    <property type="match status" value="1"/>
</dbReference>
<reference evidence="8" key="1">
    <citation type="submission" date="2022-07" db="EMBL/GenBank/DDBJ databases">
        <title>Draft genome sequence of Zalerion maritima ATCC 34329, a (micro)plastics degrading marine fungus.</title>
        <authorList>
            <person name="Paco A."/>
            <person name="Goncalves M.F.M."/>
            <person name="Rocha-Santos T.A.P."/>
            <person name="Alves A."/>
        </authorList>
    </citation>
    <scope>NUCLEOTIDE SEQUENCE</scope>
    <source>
        <strain evidence="8">ATCC 34329</strain>
    </source>
</reference>
<evidence type="ECO:0000256" key="2">
    <source>
        <dbReference type="ARBA" id="ARBA00022692"/>
    </source>
</evidence>
<proteinExistence type="predicted"/>
<evidence type="ECO:0000256" key="4">
    <source>
        <dbReference type="ARBA" id="ARBA00023136"/>
    </source>
</evidence>
<dbReference type="PANTHER" id="PTHR12308">
    <property type="entry name" value="ANOCTAMIN"/>
    <property type="match status" value="1"/>
</dbReference>
<dbReference type="InterPro" id="IPR007632">
    <property type="entry name" value="Anoctamin"/>
</dbReference>
<evidence type="ECO:0000313" key="9">
    <source>
        <dbReference type="Proteomes" id="UP001201980"/>
    </source>
</evidence>
<dbReference type="Proteomes" id="UP001201980">
    <property type="component" value="Unassembled WGS sequence"/>
</dbReference>
<dbReference type="GO" id="GO:0032541">
    <property type="term" value="C:cortical endoplasmic reticulum"/>
    <property type="evidence" value="ECO:0007669"/>
    <property type="project" value="TreeGrafter"/>
</dbReference>
<evidence type="ECO:0000313" key="8">
    <source>
        <dbReference type="EMBL" id="KAJ2905479.1"/>
    </source>
</evidence>
<evidence type="ECO:0000256" key="1">
    <source>
        <dbReference type="ARBA" id="ARBA00004141"/>
    </source>
</evidence>
<dbReference type="Pfam" id="PF04547">
    <property type="entry name" value="Anoctamin"/>
    <property type="match status" value="1"/>
</dbReference>
<feature type="transmembrane region" description="Helical" evidence="6">
    <location>
        <begin position="129"/>
        <end position="148"/>
    </location>
</feature>
<feature type="region of interest" description="Disordered" evidence="5">
    <location>
        <begin position="295"/>
        <end position="317"/>
    </location>
</feature>
<dbReference type="InterPro" id="IPR049452">
    <property type="entry name" value="Anoctamin_TM"/>
</dbReference>
<gene>
    <name evidence="8" type="ORF">MKZ38_005355</name>
</gene>
<feature type="transmembrane region" description="Helical" evidence="6">
    <location>
        <begin position="57"/>
        <end position="77"/>
    </location>
</feature>
<evidence type="ECO:0000256" key="6">
    <source>
        <dbReference type="SAM" id="Phobius"/>
    </source>
</evidence>